<dbReference type="OrthoDB" id="6371729at2759"/>
<evidence type="ECO:0000313" key="3">
    <source>
        <dbReference type="EMBL" id="ROT62537.1"/>
    </source>
</evidence>
<comment type="caution">
    <text evidence="3">The sequence shown here is derived from an EMBL/GenBank/DDBJ whole genome shotgun (WGS) entry which is preliminary data.</text>
</comment>
<dbReference type="EMBL" id="QCYY01003642">
    <property type="protein sequence ID" value="ROT62537.1"/>
    <property type="molecule type" value="Genomic_DNA"/>
</dbReference>
<feature type="region of interest" description="Disordered" evidence="2">
    <location>
        <begin position="106"/>
        <end position="296"/>
    </location>
</feature>
<evidence type="ECO:0000313" key="4">
    <source>
        <dbReference type="Proteomes" id="UP000283509"/>
    </source>
</evidence>
<keyword evidence="1" id="KW-0175">Coiled coil</keyword>
<evidence type="ECO:0000256" key="2">
    <source>
        <dbReference type="SAM" id="MobiDB-lite"/>
    </source>
</evidence>
<organism evidence="3 4">
    <name type="scientific">Penaeus vannamei</name>
    <name type="common">Whiteleg shrimp</name>
    <name type="synonym">Litopenaeus vannamei</name>
    <dbReference type="NCBI Taxonomy" id="6689"/>
    <lineage>
        <taxon>Eukaryota</taxon>
        <taxon>Metazoa</taxon>
        <taxon>Ecdysozoa</taxon>
        <taxon>Arthropoda</taxon>
        <taxon>Crustacea</taxon>
        <taxon>Multicrustacea</taxon>
        <taxon>Malacostraca</taxon>
        <taxon>Eumalacostraca</taxon>
        <taxon>Eucarida</taxon>
        <taxon>Decapoda</taxon>
        <taxon>Dendrobranchiata</taxon>
        <taxon>Penaeoidea</taxon>
        <taxon>Penaeidae</taxon>
        <taxon>Penaeus</taxon>
    </lineage>
</organism>
<reference evidence="3 4" key="2">
    <citation type="submission" date="2019-01" db="EMBL/GenBank/DDBJ databases">
        <title>The decoding of complex shrimp genome reveals the adaptation for benthos swimmer, frequently molting mechanism and breeding impact on genome.</title>
        <authorList>
            <person name="Sun Y."/>
            <person name="Gao Y."/>
            <person name="Yu Y."/>
        </authorList>
    </citation>
    <scope>NUCLEOTIDE SEQUENCE [LARGE SCALE GENOMIC DNA]</scope>
    <source>
        <tissue evidence="3">Muscle</tissue>
    </source>
</reference>
<gene>
    <name evidence="3" type="ORF">C7M84_019615</name>
</gene>
<proteinExistence type="predicted"/>
<reference evidence="3 4" key="1">
    <citation type="submission" date="2018-04" db="EMBL/GenBank/DDBJ databases">
        <authorList>
            <person name="Zhang X."/>
            <person name="Yuan J."/>
            <person name="Li F."/>
            <person name="Xiang J."/>
        </authorList>
    </citation>
    <scope>NUCLEOTIDE SEQUENCE [LARGE SCALE GENOMIC DNA]</scope>
    <source>
        <tissue evidence="3">Muscle</tissue>
    </source>
</reference>
<dbReference type="Proteomes" id="UP000283509">
    <property type="component" value="Unassembled WGS sequence"/>
</dbReference>
<feature type="region of interest" description="Disordered" evidence="2">
    <location>
        <begin position="321"/>
        <end position="340"/>
    </location>
</feature>
<feature type="coiled-coil region" evidence="1">
    <location>
        <begin position="27"/>
        <end position="54"/>
    </location>
</feature>
<protein>
    <submittedName>
        <fullName evidence="3">Uncharacterized protein</fullName>
    </submittedName>
</protein>
<feature type="compositionally biased region" description="Basic and acidic residues" evidence="2">
    <location>
        <begin position="148"/>
        <end position="160"/>
    </location>
</feature>
<evidence type="ECO:0000256" key="1">
    <source>
        <dbReference type="SAM" id="Coils"/>
    </source>
</evidence>
<sequence length="382" mass="41586">MKDSFAQLQTAFTQQYKSSGVHLEQFFSQTTKEMQQVQAAMTNLSEKLGNLSREIGVQVQQAVKEALLQSPMAGAGNFISPVQRAFSGPRPMLPFAESVYRSQVSPVAQVHPQRAPVAPPPQDQDGKPAPRMTQPPAQATTHPGGVPEPRKTSGKQEAKARGRQTRLSQEHPRDDAASSQGRPNRKVESGVFFAARDGVDIAGTEDPAALLRSRLEDSTQRFTPEKTFLLTDSPGQDTLILEYDSSSSGDSPVLVRKVGNQRSDDWIEQSVSEGERGRSPLPQGAHDPPPPRPHRGIYLGGGCEKAGIVSGHHPQDALAVFTVPEDPPSGKRKRGAEGDDKESCYLFTPVANSSSRIRRFLTPHEDHGLKLKLARRSKKATV</sequence>
<keyword evidence="4" id="KW-1185">Reference proteome</keyword>
<accession>A0A423SE90</accession>
<name>A0A423SE90_PENVA</name>
<dbReference type="AlphaFoldDB" id="A0A423SE90"/>